<comment type="caution">
    <text evidence="9">The sequence shown here is derived from an EMBL/GenBank/DDBJ whole genome shotgun (WGS) entry which is preliminary data.</text>
</comment>
<evidence type="ECO:0000256" key="6">
    <source>
        <dbReference type="ARBA" id="ARBA00023004"/>
    </source>
</evidence>
<evidence type="ECO:0000256" key="4">
    <source>
        <dbReference type="ARBA" id="ARBA00022723"/>
    </source>
</evidence>
<dbReference type="SUPFAM" id="SSF54862">
    <property type="entry name" value="4Fe-4S ferredoxins"/>
    <property type="match status" value="1"/>
</dbReference>
<dbReference type="GO" id="GO:0046872">
    <property type="term" value="F:metal ion binding"/>
    <property type="evidence" value="ECO:0007669"/>
    <property type="project" value="UniProtKB-KW"/>
</dbReference>
<evidence type="ECO:0000256" key="7">
    <source>
        <dbReference type="ARBA" id="ARBA00023014"/>
    </source>
</evidence>
<keyword evidence="4" id="KW-0479">Metal-binding</keyword>
<reference evidence="9 10" key="1">
    <citation type="submission" date="2019-10" db="EMBL/GenBank/DDBJ databases">
        <title>Vibrio sp. nov. isolated from a shrimp pond.</title>
        <authorList>
            <person name="Gomez-Gil B."/>
            <person name="Enciso-Ibarra J."/>
            <person name="Enciso-Ibarra K."/>
            <person name="Bolan-Mejia C."/>
        </authorList>
    </citation>
    <scope>NUCLEOTIDE SEQUENCE [LARGE SCALE GENOMIC DNA]</scope>
    <source>
        <strain evidence="9 10">CAIM 722</strain>
    </source>
</reference>
<dbReference type="Gene3D" id="3.30.70.20">
    <property type="match status" value="2"/>
</dbReference>
<dbReference type="InterPro" id="IPR017896">
    <property type="entry name" value="4Fe4S_Fe-S-bd"/>
</dbReference>
<dbReference type="GO" id="GO:0051539">
    <property type="term" value="F:4 iron, 4 sulfur cluster binding"/>
    <property type="evidence" value="ECO:0007669"/>
    <property type="project" value="UniProtKB-KW"/>
</dbReference>
<accession>A0A7X4LN29</accession>
<dbReference type="PANTHER" id="PTHR43177:SF7">
    <property type="entry name" value="ANAEROBIC DIMETHYL SULFOXIDE REDUCTASE, SUBUNIT B"/>
    <property type="match status" value="1"/>
</dbReference>
<dbReference type="GO" id="GO:0016491">
    <property type="term" value="F:oxidoreductase activity"/>
    <property type="evidence" value="ECO:0007669"/>
    <property type="project" value="UniProtKB-ARBA"/>
</dbReference>
<dbReference type="GO" id="GO:0045333">
    <property type="term" value="P:cellular respiration"/>
    <property type="evidence" value="ECO:0007669"/>
    <property type="project" value="UniProtKB-ARBA"/>
</dbReference>
<keyword evidence="7" id="KW-0411">Iron-sulfur</keyword>
<evidence type="ECO:0000313" key="9">
    <source>
        <dbReference type="EMBL" id="MZI95012.1"/>
    </source>
</evidence>
<dbReference type="PROSITE" id="PS51379">
    <property type="entry name" value="4FE4S_FER_2"/>
    <property type="match status" value="3"/>
</dbReference>
<dbReference type="FunFam" id="3.30.70.20:FF:000003">
    <property type="entry name" value="Dimethyl sulfoxide reductase subunit B"/>
    <property type="match status" value="1"/>
</dbReference>
<keyword evidence="3" id="KW-0004">4Fe-4S</keyword>
<evidence type="ECO:0000256" key="5">
    <source>
        <dbReference type="ARBA" id="ARBA00022737"/>
    </source>
</evidence>
<proteinExistence type="predicted"/>
<feature type="domain" description="4Fe-4S ferredoxin-type" evidence="8">
    <location>
        <begin position="4"/>
        <end position="34"/>
    </location>
</feature>
<comment type="function">
    <text evidence="2">Electron transfer subunit of the terminal reductase during anaerobic growth on various sulfoxide and N-oxide compounds.</text>
</comment>
<evidence type="ECO:0000259" key="8">
    <source>
        <dbReference type="PROSITE" id="PS51379"/>
    </source>
</evidence>
<gene>
    <name evidence="9" type="primary">dmsB</name>
    <name evidence="9" type="ORF">F9817_17685</name>
</gene>
<feature type="domain" description="4Fe-4S ferredoxin-type" evidence="8">
    <location>
        <begin position="90"/>
        <end position="119"/>
    </location>
</feature>
<keyword evidence="10" id="KW-1185">Reference proteome</keyword>
<dbReference type="InterPro" id="IPR014297">
    <property type="entry name" value="DMSO_DmsB"/>
</dbReference>
<name>A0A7X4LN29_9VIBR</name>
<evidence type="ECO:0000256" key="3">
    <source>
        <dbReference type="ARBA" id="ARBA00022485"/>
    </source>
</evidence>
<dbReference type="NCBIfam" id="TIGR02951">
    <property type="entry name" value="DMSO_dmsB"/>
    <property type="match status" value="1"/>
</dbReference>
<dbReference type="PROSITE" id="PS00198">
    <property type="entry name" value="4FE4S_FER_1"/>
    <property type="match status" value="1"/>
</dbReference>
<dbReference type="AlphaFoldDB" id="A0A7X4LN29"/>
<sequence length="209" mass="23431">MKQLGFYIDTSRCSGCKTCQVSCKDKNNIDVGRKFRRVYEYGGGTWEKQGNAWQNNTFAYYASISCNHCDEPACIKGCPTGAMHKREDNGIVLVNQDVCIGCRYCEMRCPYGAPQFDEEKKVMSKCDGCLDRLQQGLNPVCMESCPQRAIEFGPIDELRAKYGNECDIAPLPSSSLTHPNLIIKPHPKAVSNKEHQLGELQNPKEVKHA</sequence>
<dbReference type="Proteomes" id="UP000462621">
    <property type="component" value="Unassembled WGS sequence"/>
</dbReference>
<evidence type="ECO:0000256" key="2">
    <source>
        <dbReference type="ARBA" id="ARBA00003584"/>
    </source>
</evidence>
<dbReference type="CDD" id="cd16371">
    <property type="entry name" value="DMSOR_beta_like"/>
    <property type="match status" value="1"/>
</dbReference>
<comment type="cofactor">
    <cofactor evidence="1">
        <name>[4Fe-4S] cluster</name>
        <dbReference type="ChEBI" id="CHEBI:49883"/>
    </cofactor>
</comment>
<keyword evidence="5" id="KW-0677">Repeat</keyword>
<keyword evidence="6" id="KW-0408">Iron</keyword>
<organism evidence="9 10">
    <name type="scientific">Vibrio eleionomae</name>
    <dbReference type="NCBI Taxonomy" id="2653505"/>
    <lineage>
        <taxon>Bacteria</taxon>
        <taxon>Pseudomonadati</taxon>
        <taxon>Pseudomonadota</taxon>
        <taxon>Gammaproteobacteria</taxon>
        <taxon>Vibrionales</taxon>
        <taxon>Vibrionaceae</taxon>
        <taxon>Vibrio</taxon>
    </lineage>
</organism>
<dbReference type="Pfam" id="PF13247">
    <property type="entry name" value="Fer4_11"/>
    <property type="match status" value="1"/>
</dbReference>
<dbReference type="EMBL" id="WEKT01000042">
    <property type="protein sequence ID" value="MZI95012.1"/>
    <property type="molecule type" value="Genomic_DNA"/>
</dbReference>
<protein>
    <submittedName>
        <fullName evidence="9">Dimethylsulfoxide reductase subunit B</fullName>
    </submittedName>
</protein>
<dbReference type="PANTHER" id="PTHR43177">
    <property type="entry name" value="PROTEIN NRFC"/>
    <property type="match status" value="1"/>
</dbReference>
<evidence type="ECO:0000313" key="10">
    <source>
        <dbReference type="Proteomes" id="UP000462621"/>
    </source>
</evidence>
<dbReference type="InterPro" id="IPR017900">
    <property type="entry name" value="4Fe4S_Fe_S_CS"/>
</dbReference>
<evidence type="ECO:0000256" key="1">
    <source>
        <dbReference type="ARBA" id="ARBA00001966"/>
    </source>
</evidence>
<feature type="domain" description="4Fe-4S ferredoxin-type" evidence="8">
    <location>
        <begin position="56"/>
        <end position="88"/>
    </location>
</feature>
<dbReference type="InterPro" id="IPR050954">
    <property type="entry name" value="ET_IronSulfur_Cluster-Binding"/>
</dbReference>
<dbReference type="RefSeq" id="WP_161157491.1">
    <property type="nucleotide sequence ID" value="NZ_WEKT01000042.1"/>
</dbReference>